<gene>
    <name evidence="1" type="ORF">UFOVP75_188</name>
</gene>
<evidence type="ECO:0000313" key="1">
    <source>
        <dbReference type="EMBL" id="CAB4127421.1"/>
    </source>
</evidence>
<reference evidence="1" key="1">
    <citation type="submission" date="2020-04" db="EMBL/GenBank/DDBJ databases">
        <authorList>
            <person name="Chiriac C."/>
            <person name="Salcher M."/>
            <person name="Ghai R."/>
            <person name="Kavagutti S V."/>
        </authorList>
    </citation>
    <scope>NUCLEOTIDE SEQUENCE</scope>
</reference>
<proteinExistence type="predicted"/>
<dbReference type="EMBL" id="LR796209">
    <property type="protein sequence ID" value="CAB4127421.1"/>
    <property type="molecule type" value="Genomic_DNA"/>
</dbReference>
<accession>A0A6J5KZD3</accession>
<protein>
    <submittedName>
        <fullName evidence="1">Uncharacterized protein</fullName>
    </submittedName>
</protein>
<name>A0A6J5KZD3_9CAUD</name>
<organism evidence="1">
    <name type="scientific">uncultured Caudovirales phage</name>
    <dbReference type="NCBI Taxonomy" id="2100421"/>
    <lineage>
        <taxon>Viruses</taxon>
        <taxon>Duplodnaviria</taxon>
        <taxon>Heunggongvirae</taxon>
        <taxon>Uroviricota</taxon>
        <taxon>Caudoviricetes</taxon>
        <taxon>Peduoviridae</taxon>
        <taxon>Maltschvirus</taxon>
        <taxon>Maltschvirus maltsch</taxon>
    </lineage>
</organism>
<sequence>MTEDISTYRAVALISDEIQERVYETFPDKGYEDALQVTLPTYHSNGQEEWVDFMGVTIYGSNNDEREWPDDSDTRVPDIKTHLLLQMAHLTVKAGVVVKFLSDKHVLIE</sequence>